<feature type="domain" description="Trigger factor ribosome-binding bacterial" evidence="11">
    <location>
        <begin position="56"/>
        <end position="203"/>
    </location>
</feature>
<comment type="function">
    <text evidence="7">Involved in protein export. Acts as a chaperone by maintaining the newly synthesized protein in an open conformation. Functions as a peptidyl-prolyl cis-trans isomerase.</text>
</comment>
<dbReference type="PROSITE" id="PS51257">
    <property type="entry name" value="PROKAR_LIPOPROTEIN"/>
    <property type="match status" value="1"/>
</dbReference>
<evidence type="ECO:0000256" key="9">
    <source>
        <dbReference type="SAM" id="SignalP"/>
    </source>
</evidence>
<comment type="caution">
    <text evidence="13">The sequence shown here is derived from an EMBL/GenBank/DDBJ whole genome shotgun (WGS) entry which is preliminary data.</text>
</comment>
<evidence type="ECO:0000256" key="8">
    <source>
        <dbReference type="SAM" id="MobiDB-lite"/>
    </source>
</evidence>
<protein>
    <recommendedName>
        <fullName evidence="3">peptidylprolyl isomerase</fullName>
        <ecNumber evidence="3">5.2.1.8</ecNumber>
    </recommendedName>
</protein>
<dbReference type="AlphaFoldDB" id="A0AB34K159"/>
<evidence type="ECO:0000259" key="10">
    <source>
        <dbReference type="Pfam" id="PF00254"/>
    </source>
</evidence>
<evidence type="ECO:0000313" key="14">
    <source>
        <dbReference type="Proteomes" id="UP001515480"/>
    </source>
</evidence>
<dbReference type="GO" id="GO:0003755">
    <property type="term" value="F:peptidyl-prolyl cis-trans isomerase activity"/>
    <property type="evidence" value="ECO:0007669"/>
    <property type="project" value="UniProtKB-KW"/>
</dbReference>
<dbReference type="HAMAP" id="MF_00303">
    <property type="entry name" value="Trigger_factor_Tig"/>
    <property type="match status" value="1"/>
</dbReference>
<evidence type="ECO:0000256" key="1">
    <source>
        <dbReference type="ARBA" id="ARBA00000971"/>
    </source>
</evidence>
<dbReference type="InterPro" id="IPR027304">
    <property type="entry name" value="Trigger_fact/SurA_dom_sf"/>
</dbReference>
<dbReference type="SUPFAM" id="SSF109998">
    <property type="entry name" value="Triger factor/SurA peptide-binding domain-like"/>
    <property type="match status" value="1"/>
</dbReference>
<dbReference type="InterPro" id="IPR005215">
    <property type="entry name" value="Trig_fac"/>
</dbReference>
<evidence type="ECO:0000256" key="5">
    <source>
        <dbReference type="ARBA" id="ARBA00023186"/>
    </source>
</evidence>
<feature type="signal peptide" evidence="9">
    <location>
        <begin position="1"/>
        <end position="22"/>
    </location>
</feature>
<dbReference type="PANTHER" id="PTHR30560:SF3">
    <property type="entry name" value="TRIGGER FACTOR-LIKE PROTEIN TIG, CHLOROPLASTIC"/>
    <property type="match status" value="1"/>
</dbReference>
<keyword evidence="6" id="KW-0413">Isomerase</keyword>
<comment type="catalytic activity">
    <reaction evidence="1">
        <text>[protein]-peptidylproline (omega=180) = [protein]-peptidylproline (omega=0)</text>
        <dbReference type="Rhea" id="RHEA:16237"/>
        <dbReference type="Rhea" id="RHEA-COMP:10747"/>
        <dbReference type="Rhea" id="RHEA-COMP:10748"/>
        <dbReference type="ChEBI" id="CHEBI:83833"/>
        <dbReference type="ChEBI" id="CHEBI:83834"/>
        <dbReference type="EC" id="5.2.1.8"/>
    </reaction>
</comment>
<evidence type="ECO:0000259" key="12">
    <source>
        <dbReference type="Pfam" id="PF05698"/>
    </source>
</evidence>
<dbReference type="InterPro" id="IPR008881">
    <property type="entry name" value="Trigger_fac_ribosome-bd_bac"/>
</dbReference>
<evidence type="ECO:0000256" key="7">
    <source>
        <dbReference type="ARBA" id="ARBA00024849"/>
    </source>
</evidence>
<dbReference type="Gene3D" id="3.30.70.1050">
    <property type="entry name" value="Trigger factor ribosome-binding domain"/>
    <property type="match status" value="1"/>
</dbReference>
<dbReference type="GO" id="GO:0043022">
    <property type="term" value="F:ribosome binding"/>
    <property type="evidence" value="ECO:0007669"/>
    <property type="project" value="TreeGrafter"/>
</dbReference>
<dbReference type="GO" id="GO:0051083">
    <property type="term" value="P:'de novo' cotranslational protein folding"/>
    <property type="evidence" value="ECO:0007669"/>
    <property type="project" value="TreeGrafter"/>
</dbReference>
<dbReference type="Pfam" id="PF05698">
    <property type="entry name" value="Trigger_C"/>
    <property type="match status" value="1"/>
</dbReference>
<name>A0AB34K159_PRYPA</name>
<feature type="compositionally biased region" description="Low complexity" evidence="8">
    <location>
        <begin position="529"/>
        <end position="552"/>
    </location>
</feature>
<feature type="domain" description="Trigger factor C-terminal" evidence="12">
    <location>
        <begin position="335"/>
        <end position="494"/>
    </location>
</feature>
<feature type="region of interest" description="Disordered" evidence="8">
    <location>
        <begin position="525"/>
        <end position="590"/>
    </location>
</feature>
<keyword evidence="5" id="KW-0143">Chaperone</keyword>
<dbReference type="EC" id="5.2.1.8" evidence="3"/>
<dbReference type="SUPFAM" id="SSF54534">
    <property type="entry name" value="FKBP-like"/>
    <property type="match status" value="1"/>
</dbReference>
<dbReference type="FunFam" id="3.30.70.1050:FF:000004">
    <property type="entry name" value="Trigger factor"/>
    <property type="match status" value="1"/>
</dbReference>
<dbReference type="Gene3D" id="3.10.50.40">
    <property type="match status" value="1"/>
</dbReference>
<evidence type="ECO:0000313" key="13">
    <source>
        <dbReference type="EMBL" id="KAL1526621.1"/>
    </source>
</evidence>
<organism evidence="13 14">
    <name type="scientific">Prymnesium parvum</name>
    <name type="common">Toxic golden alga</name>
    <dbReference type="NCBI Taxonomy" id="97485"/>
    <lineage>
        <taxon>Eukaryota</taxon>
        <taxon>Haptista</taxon>
        <taxon>Haptophyta</taxon>
        <taxon>Prymnesiophyceae</taxon>
        <taxon>Prymnesiales</taxon>
        <taxon>Prymnesiaceae</taxon>
        <taxon>Prymnesium</taxon>
    </lineage>
</organism>
<dbReference type="EMBL" id="JBGBPQ010000003">
    <property type="protein sequence ID" value="KAL1526621.1"/>
    <property type="molecule type" value="Genomic_DNA"/>
</dbReference>
<dbReference type="Pfam" id="PF00254">
    <property type="entry name" value="FKBP_C"/>
    <property type="match status" value="1"/>
</dbReference>
<evidence type="ECO:0000256" key="2">
    <source>
        <dbReference type="ARBA" id="ARBA00005464"/>
    </source>
</evidence>
<keyword evidence="9" id="KW-0732">Signal</keyword>
<keyword evidence="4" id="KW-0697">Rotamase</keyword>
<dbReference type="Proteomes" id="UP001515480">
    <property type="component" value="Unassembled WGS sequence"/>
</dbReference>
<comment type="similarity">
    <text evidence="2">Belongs to the FKBP-type PPIase family. Tig subfamily.</text>
</comment>
<feature type="domain" description="PPIase FKBP-type" evidence="10">
    <location>
        <begin position="221"/>
        <end position="304"/>
    </location>
</feature>
<evidence type="ECO:0000256" key="4">
    <source>
        <dbReference type="ARBA" id="ARBA00023110"/>
    </source>
</evidence>
<dbReference type="InterPro" id="IPR046357">
    <property type="entry name" value="PPIase_dom_sf"/>
</dbReference>
<evidence type="ECO:0000256" key="3">
    <source>
        <dbReference type="ARBA" id="ARBA00013194"/>
    </source>
</evidence>
<dbReference type="Pfam" id="PF05697">
    <property type="entry name" value="Trigger_N"/>
    <property type="match status" value="1"/>
</dbReference>
<dbReference type="NCBIfam" id="TIGR00115">
    <property type="entry name" value="tig"/>
    <property type="match status" value="1"/>
</dbReference>
<dbReference type="GO" id="GO:0015031">
    <property type="term" value="P:protein transport"/>
    <property type="evidence" value="ECO:0007669"/>
    <property type="project" value="InterPro"/>
</dbReference>
<feature type="compositionally biased region" description="Basic and acidic residues" evidence="8">
    <location>
        <begin position="557"/>
        <end position="571"/>
    </location>
</feature>
<dbReference type="SUPFAM" id="SSF102735">
    <property type="entry name" value="Trigger factor ribosome-binding domain"/>
    <property type="match status" value="1"/>
</dbReference>
<keyword evidence="14" id="KW-1185">Reference proteome</keyword>
<reference evidence="13 14" key="1">
    <citation type="journal article" date="2024" name="Science">
        <title>Giant polyketide synthase enzymes in the biosynthesis of giant marine polyether toxins.</title>
        <authorList>
            <person name="Fallon T.R."/>
            <person name="Shende V.V."/>
            <person name="Wierzbicki I.H."/>
            <person name="Pendleton A.L."/>
            <person name="Watervoot N.F."/>
            <person name="Auber R.P."/>
            <person name="Gonzalez D.J."/>
            <person name="Wisecaver J.H."/>
            <person name="Moore B.S."/>
        </authorList>
    </citation>
    <scope>NUCLEOTIDE SEQUENCE [LARGE SCALE GENOMIC DNA]</scope>
    <source>
        <strain evidence="13 14">12B1</strain>
    </source>
</reference>
<dbReference type="GO" id="GO:0043335">
    <property type="term" value="P:protein unfolding"/>
    <property type="evidence" value="ECO:0007669"/>
    <property type="project" value="TreeGrafter"/>
</dbReference>
<dbReference type="InterPro" id="IPR036611">
    <property type="entry name" value="Trigger_fac_ribosome-bd_sf"/>
</dbReference>
<evidence type="ECO:0000259" key="11">
    <source>
        <dbReference type="Pfam" id="PF05697"/>
    </source>
</evidence>
<gene>
    <name evidence="13" type="ORF">AB1Y20_015325</name>
</gene>
<dbReference type="InterPro" id="IPR008880">
    <property type="entry name" value="Trigger_fac_C"/>
</dbReference>
<dbReference type="Gene3D" id="1.10.3120.10">
    <property type="entry name" value="Trigger factor, C-terminal domain"/>
    <property type="match status" value="1"/>
</dbReference>
<accession>A0AB34K159</accession>
<sequence length="590" mass="64159">MRAVQPAVLGMLAFALSAHAYATTAACPAVRACSTRFASARCEGVTMSEAITCTPRKLPKSAVAIDINVPEKLSKDIHMKVIGELSKTASIPGFRKGKVPPAAVVSALGMKKVKSATIEQIIDVGLQQSGAQVQLQTIGEARLEEDIEKLEDRYRIGEAISFTVVVDVYPQVPLTEADYVGFSVSVQDVPFNQEAYDRALNKLRDQHATLVDVEEGVGAQMDNQLLVNMNGFFANADGSKGEALPQIAGGEGVTVRLQPGKFMYGLVEGLTGIKKGETRTISVTFPPRTSAPQLAGKQAVFEVECLELYRRELADVNDEFANKVKSGMTWAELDEKLREGVDNEVEEVKTKLVHQELQKAIVSILPDSFEVPETLLEQVAKERFAMMLSDMREQGATDDDLKDIITIENYERYKKISQAMNEAQVKGDFALKHIAQQQGLVITRNRVDEEVMALQRGALQRGEKFKESEVRPKVEAQLEKDMVLEWLRERATIRFVEPTEGSEDDVAELLGGSPEELAARVMAEEKAAAGKNAAPAASTPEASPVAEPPVETTNAESHVEAEAATKADDGASAKPPDPSAPDGFEWGATF</sequence>
<dbReference type="InterPro" id="IPR037041">
    <property type="entry name" value="Trigger_fac_C_sf"/>
</dbReference>
<dbReference type="InterPro" id="IPR001179">
    <property type="entry name" value="PPIase_FKBP_dom"/>
</dbReference>
<dbReference type="GO" id="GO:0044183">
    <property type="term" value="F:protein folding chaperone"/>
    <property type="evidence" value="ECO:0007669"/>
    <property type="project" value="TreeGrafter"/>
</dbReference>
<proteinExistence type="inferred from homology"/>
<dbReference type="PANTHER" id="PTHR30560">
    <property type="entry name" value="TRIGGER FACTOR CHAPERONE AND PEPTIDYL-PROLYL CIS/TRANS ISOMERASE"/>
    <property type="match status" value="1"/>
</dbReference>
<evidence type="ECO:0000256" key="6">
    <source>
        <dbReference type="ARBA" id="ARBA00023235"/>
    </source>
</evidence>
<feature type="chain" id="PRO_5044274126" description="peptidylprolyl isomerase" evidence="9">
    <location>
        <begin position="23"/>
        <end position="590"/>
    </location>
</feature>